<comment type="caution">
    <text evidence="1">The sequence shown here is derived from an EMBL/GenBank/DDBJ whole genome shotgun (WGS) entry which is preliminary data.</text>
</comment>
<sequence>MYIVHVGINDLLLGHQPDAIVEGLGNKWDKRQGALTVRFIPEITTRDKEIHAAAMLLNAKLRKVCRKIRAKYVDFTQDLAINAAIKKDGLHYNHQGIRIVTNRLAEIA</sequence>
<evidence type="ECO:0000313" key="2">
    <source>
        <dbReference type="Proteomes" id="UP000805193"/>
    </source>
</evidence>
<dbReference type="EMBL" id="JABSTQ010010270">
    <property type="protein sequence ID" value="KAG0422124.1"/>
    <property type="molecule type" value="Genomic_DNA"/>
</dbReference>
<keyword evidence="2" id="KW-1185">Reference proteome</keyword>
<dbReference type="Proteomes" id="UP000805193">
    <property type="component" value="Unassembled WGS sequence"/>
</dbReference>
<evidence type="ECO:0000313" key="1">
    <source>
        <dbReference type="EMBL" id="KAG0422124.1"/>
    </source>
</evidence>
<gene>
    <name evidence="1" type="ORF">HPB47_002046</name>
</gene>
<organism evidence="1 2">
    <name type="scientific">Ixodes persulcatus</name>
    <name type="common">Taiga tick</name>
    <dbReference type="NCBI Taxonomy" id="34615"/>
    <lineage>
        <taxon>Eukaryota</taxon>
        <taxon>Metazoa</taxon>
        <taxon>Ecdysozoa</taxon>
        <taxon>Arthropoda</taxon>
        <taxon>Chelicerata</taxon>
        <taxon>Arachnida</taxon>
        <taxon>Acari</taxon>
        <taxon>Parasitiformes</taxon>
        <taxon>Ixodida</taxon>
        <taxon>Ixodoidea</taxon>
        <taxon>Ixodidae</taxon>
        <taxon>Ixodinae</taxon>
        <taxon>Ixodes</taxon>
    </lineage>
</organism>
<reference evidence="1 2" key="1">
    <citation type="journal article" date="2020" name="Cell">
        <title>Large-Scale Comparative Analyses of Tick Genomes Elucidate Their Genetic Diversity and Vector Capacities.</title>
        <authorList>
            <consortium name="Tick Genome and Microbiome Consortium (TIGMIC)"/>
            <person name="Jia N."/>
            <person name="Wang J."/>
            <person name="Shi W."/>
            <person name="Du L."/>
            <person name="Sun Y."/>
            <person name="Zhan W."/>
            <person name="Jiang J.F."/>
            <person name="Wang Q."/>
            <person name="Zhang B."/>
            <person name="Ji P."/>
            <person name="Bell-Sakyi L."/>
            <person name="Cui X.M."/>
            <person name="Yuan T.T."/>
            <person name="Jiang B.G."/>
            <person name="Yang W.F."/>
            <person name="Lam T.T."/>
            <person name="Chang Q.C."/>
            <person name="Ding S.J."/>
            <person name="Wang X.J."/>
            <person name="Zhu J.G."/>
            <person name="Ruan X.D."/>
            <person name="Zhao L."/>
            <person name="Wei J.T."/>
            <person name="Ye R.Z."/>
            <person name="Que T.C."/>
            <person name="Du C.H."/>
            <person name="Zhou Y.H."/>
            <person name="Cheng J.X."/>
            <person name="Dai P.F."/>
            <person name="Guo W.B."/>
            <person name="Han X.H."/>
            <person name="Huang E.J."/>
            <person name="Li L.F."/>
            <person name="Wei W."/>
            <person name="Gao Y.C."/>
            <person name="Liu J.Z."/>
            <person name="Shao H.Z."/>
            <person name="Wang X."/>
            <person name="Wang C.C."/>
            <person name="Yang T.C."/>
            <person name="Huo Q.B."/>
            <person name="Li W."/>
            <person name="Chen H.Y."/>
            <person name="Chen S.E."/>
            <person name="Zhou L.G."/>
            <person name="Ni X.B."/>
            <person name="Tian J.H."/>
            <person name="Sheng Y."/>
            <person name="Liu T."/>
            <person name="Pan Y.S."/>
            <person name="Xia L.Y."/>
            <person name="Li J."/>
            <person name="Zhao F."/>
            <person name="Cao W.C."/>
        </authorList>
    </citation>
    <scope>NUCLEOTIDE SEQUENCE [LARGE SCALE GENOMIC DNA]</scope>
    <source>
        <strain evidence="1">Iper-2018</strain>
    </source>
</reference>
<proteinExistence type="predicted"/>
<accession>A0AC60PMC4</accession>
<protein>
    <submittedName>
        <fullName evidence="1">Uncharacterized protein</fullName>
    </submittedName>
</protein>
<name>A0AC60PMC4_IXOPE</name>